<dbReference type="GO" id="GO:0042734">
    <property type="term" value="C:presynaptic membrane"/>
    <property type="evidence" value="ECO:0007669"/>
    <property type="project" value="TreeGrafter"/>
</dbReference>
<dbReference type="GO" id="GO:0070073">
    <property type="term" value="P:clustering of voltage-gated calcium channels"/>
    <property type="evidence" value="ECO:0007669"/>
    <property type="project" value="TreeGrafter"/>
</dbReference>
<keyword evidence="1" id="KW-0812">Transmembrane</keyword>
<keyword evidence="1" id="KW-0472">Membrane</keyword>
<feature type="transmembrane region" description="Helical" evidence="1">
    <location>
        <begin position="79"/>
        <end position="97"/>
    </location>
</feature>
<dbReference type="GO" id="GO:0007274">
    <property type="term" value="P:neuromuscular synaptic transmission"/>
    <property type="evidence" value="ECO:0007669"/>
    <property type="project" value="TreeGrafter"/>
</dbReference>
<name>A0A6M2DZX2_XENCH</name>
<evidence type="ECO:0000313" key="2">
    <source>
        <dbReference type="EMBL" id="NOV51859.1"/>
    </source>
</evidence>
<accession>A0A6M2DZX2</accession>
<protein>
    <submittedName>
        <fullName evidence="2">Uncharacterized protein</fullName>
    </submittedName>
</protein>
<feature type="transmembrane region" description="Helical" evidence="1">
    <location>
        <begin position="285"/>
        <end position="306"/>
    </location>
</feature>
<organism evidence="2">
    <name type="scientific">Xenopsylla cheopis</name>
    <name type="common">Oriental rat flea</name>
    <name type="synonym">Pulex cheopis</name>
    <dbReference type="NCBI Taxonomy" id="163159"/>
    <lineage>
        <taxon>Eukaryota</taxon>
        <taxon>Metazoa</taxon>
        <taxon>Ecdysozoa</taxon>
        <taxon>Arthropoda</taxon>
        <taxon>Hexapoda</taxon>
        <taxon>Insecta</taxon>
        <taxon>Pterygota</taxon>
        <taxon>Neoptera</taxon>
        <taxon>Endopterygota</taxon>
        <taxon>Siphonaptera</taxon>
        <taxon>Pulicidae</taxon>
        <taxon>Xenopsyllinae</taxon>
        <taxon>Xenopsylla</taxon>
    </lineage>
</organism>
<feature type="transmembrane region" description="Helical" evidence="1">
    <location>
        <begin position="50"/>
        <end position="67"/>
    </location>
</feature>
<feature type="transmembrane region" description="Helical" evidence="1">
    <location>
        <begin position="117"/>
        <end position="134"/>
    </location>
</feature>
<feature type="transmembrane region" description="Helical" evidence="1">
    <location>
        <begin position="12"/>
        <end position="30"/>
    </location>
</feature>
<dbReference type="EMBL" id="GIIL01008133">
    <property type="protein sequence ID" value="NOV51859.1"/>
    <property type="molecule type" value="Transcribed_RNA"/>
</dbReference>
<dbReference type="InterPro" id="IPR032751">
    <property type="entry name" value="Fuseless"/>
</dbReference>
<feature type="transmembrane region" description="Helical" evidence="1">
    <location>
        <begin position="171"/>
        <end position="192"/>
    </location>
</feature>
<dbReference type="AlphaFoldDB" id="A0A6M2DZX2"/>
<dbReference type="Pfam" id="PF15993">
    <property type="entry name" value="Fuseless"/>
    <property type="match status" value="1"/>
</dbReference>
<dbReference type="GO" id="GO:0007270">
    <property type="term" value="P:neuron-neuron synaptic transmission"/>
    <property type="evidence" value="ECO:0007669"/>
    <property type="project" value="TreeGrafter"/>
</dbReference>
<evidence type="ECO:0000256" key="1">
    <source>
        <dbReference type="SAM" id="Phobius"/>
    </source>
</evidence>
<feature type="transmembrane region" description="Helical" evidence="1">
    <location>
        <begin position="244"/>
        <end position="265"/>
    </location>
</feature>
<sequence length="411" mass="46252">MNPLKSTIILDFLDALFAITLVAPAVVGYWRGTWNLMGHYVYTNNETYSSLVSLALGFIGMFIFCLAQDSIKKYFEGKSHACFSLASWLYTAVYGFTCVNSWRGAWLIGNLYQGRSLQLILAVTLSAALLLGLLKALRNISAPPCVVTVDTAADYFDVPTYFKYSSHQKKWLYVIDCLFSVFIVGSLVVVVWRGAWVILDIIIFPKDPSLSALTSLALGYGIVVLTFSLQPIMRWTCARLEGCWRVLVADLFLFFSFIGTVNVWRSIWQLLDLYFLPEHRIASDWITHAGCLFVLLVLNCGNSVLVRGVYVDAEENAGDCVILPVQYLRLYFKREKNKSSRRKAAAEALITMPQQIKQMEQGNLQECENFLENEQETTTEDTLLNKSSGPVVVIITNNVDKNSKGIQNNLK</sequence>
<dbReference type="PANTHER" id="PTHR35270">
    <property type="entry name" value="FUSELESS, ISOFORM A"/>
    <property type="match status" value="1"/>
</dbReference>
<reference evidence="2" key="1">
    <citation type="submission" date="2020-03" db="EMBL/GenBank/DDBJ databases">
        <title>Transcriptomic Profiling of the Digestive Tract of the Rat Flea, Xenopsylla cheopis, Following Blood Feeding and Infection with Yersinia pestis.</title>
        <authorList>
            <person name="Bland D.M."/>
            <person name="Martens C.A."/>
            <person name="Virtaneva K."/>
            <person name="Kanakabandi K."/>
            <person name="Long D."/>
            <person name="Rosenke R."/>
            <person name="Saturday G.A."/>
            <person name="Hoyt F.H."/>
            <person name="Bruno D.P."/>
            <person name="Ribeiro J.M.C."/>
            <person name="Hinnebusch J."/>
        </authorList>
    </citation>
    <scope>NUCLEOTIDE SEQUENCE</scope>
</reference>
<keyword evidence="1" id="KW-1133">Transmembrane helix</keyword>
<feature type="transmembrane region" description="Helical" evidence="1">
    <location>
        <begin position="212"/>
        <end position="232"/>
    </location>
</feature>
<dbReference type="PANTHER" id="PTHR35270:SF2">
    <property type="entry name" value="FUSELESS, ISOFORM A"/>
    <property type="match status" value="1"/>
</dbReference>
<proteinExistence type="predicted"/>